<organism evidence="3 5">
    <name type="scientific">Staphylococcus aureus</name>
    <dbReference type="NCBI Taxonomy" id="1280"/>
    <lineage>
        <taxon>Bacteria</taxon>
        <taxon>Bacillati</taxon>
        <taxon>Bacillota</taxon>
        <taxon>Bacilli</taxon>
        <taxon>Bacillales</taxon>
        <taxon>Staphylococcaceae</taxon>
        <taxon>Staphylococcus</taxon>
    </lineage>
</organism>
<dbReference type="InterPro" id="IPR036188">
    <property type="entry name" value="FAD/NAD-bd_sf"/>
</dbReference>
<comment type="caution">
    <text evidence="3">The sequence shown here is derived from an EMBL/GenBank/DDBJ whole genome shotgun (WGS) entry which is preliminary data.</text>
</comment>
<proteinExistence type="predicted"/>
<name>A0A5A8VQC8_STAAU</name>
<protein>
    <submittedName>
        <fullName evidence="3">NAD(P)/FAD-dependent oxidoreductase</fullName>
    </submittedName>
</protein>
<dbReference type="InterPro" id="IPR015904">
    <property type="entry name" value="Sulphide_quinone_reductase"/>
</dbReference>
<dbReference type="EMBL" id="WPXC01000034">
    <property type="protein sequence ID" value="MVM11807.1"/>
    <property type="molecule type" value="Genomic_DNA"/>
</dbReference>
<evidence type="ECO:0000313" key="5">
    <source>
        <dbReference type="Proteomes" id="UP000471199"/>
    </source>
</evidence>
<dbReference type="GO" id="GO:0070224">
    <property type="term" value="F:sulfide:quinone oxidoreductase activity"/>
    <property type="evidence" value="ECO:0007669"/>
    <property type="project" value="TreeGrafter"/>
</dbReference>
<dbReference type="Pfam" id="PF07992">
    <property type="entry name" value="Pyr_redox_2"/>
    <property type="match status" value="1"/>
</dbReference>
<keyword evidence="1" id="KW-0472">Membrane</keyword>
<evidence type="ECO:0000313" key="6">
    <source>
        <dbReference type="Proteomes" id="UP000478867"/>
    </source>
</evidence>
<reference evidence="5 6" key="1">
    <citation type="submission" date="2019-11" db="EMBL/GenBank/DDBJ databases">
        <title>Implementation of targeted gown and glove precautions to prevent Staphylococcus aureus acquisition in community-based nursing homes.</title>
        <authorList>
            <person name="Stine O.C."/>
        </authorList>
    </citation>
    <scope>NUCLEOTIDE SEQUENCE [LARGE SCALE GENOMIC DNA]</scope>
    <source>
        <strain evidence="4 6">S_1081.LBCF.DN</strain>
        <strain evidence="3 5">S_2062.LAUP.DI</strain>
    </source>
</reference>
<keyword evidence="1" id="KW-1133">Transmembrane helix</keyword>
<evidence type="ECO:0000259" key="2">
    <source>
        <dbReference type="Pfam" id="PF07992"/>
    </source>
</evidence>
<dbReference type="AlphaFoldDB" id="A0A5A8VQC8"/>
<dbReference type="Proteomes" id="UP000471199">
    <property type="component" value="Unassembled WGS sequence"/>
</dbReference>
<evidence type="ECO:0000313" key="3">
    <source>
        <dbReference type="EMBL" id="MVK34076.1"/>
    </source>
</evidence>
<dbReference type="InterPro" id="IPR023753">
    <property type="entry name" value="FAD/NAD-binding_dom"/>
</dbReference>
<evidence type="ECO:0000313" key="4">
    <source>
        <dbReference type="EMBL" id="MVM11807.1"/>
    </source>
</evidence>
<dbReference type="Gene3D" id="3.50.50.100">
    <property type="match status" value="1"/>
</dbReference>
<feature type="domain" description="FAD/NAD(P)-binding" evidence="2">
    <location>
        <begin position="5"/>
        <end position="64"/>
    </location>
</feature>
<feature type="transmembrane region" description="Helical" evidence="1">
    <location>
        <begin position="6"/>
        <end position="24"/>
    </location>
</feature>
<dbReference type="SUPFAM" id="SSF51905">
    <property type="entry name" value="FAD/NAD(P)-binding domain"/>
    <property type="match status" value="1"/>
</dbReference>
<evidence type="ECO:0000256" key="1">
    <source>
        <dbReference type="SAM" id="Phobius"/>
    </source>
</evidence>
<keyword evidence="1" id="KW-0812">Transmembrane</keyword>
<dbReference type="PANTHER" id="PTHR10632">
    <property type="entry name" value="SULFIDE:QUINONE OXIDOREDUCTASE"/>
    <property type="match status" value="1"/>
</dbReference>
<accession>A0A5A8VQC8</accession>
<gene>
    <name evidence="3" type="ORF">GO814_02885</name>
    <name evidence="4" type="ORF">GO942_14165</name>
</gene>
<dbReference type="GO" id="GO:0070221">
    <property type="term" value="P:sulfide oxidation, using sulfide:quinone oxidoreductase"/>
    <property type="evidence" value="ECO:0007669"/>
    <property type="project" value="TreeGrafter"/>
</dbReference>
<dbReference type="EMBL" id="WPTS01000019">
    <property type="protein sequence ID" value="MVK34076.1"/>
    <property type="molecule type" value="Genomic_DNA"/>
</dbReference>
<dbReference type="GO" id="GO:0071949">
    <property type="term" value="F:FAD binding"/>
    <property type="evidence" value="ECO:0007669"/>
    <property type="project" value="TreeGrafter"/>
</dbReference>
<dbReference type="Proteomes" id="UP000478867">
    <property type="component" value="Unassembled WGS sequence"/>
</dbReference>
<dbReference type="PANTHER" id="PTHR10632:SF2">
    <property type="entry name" value="SULFIDE:QUINONE OXIDOREDUCTASE, MITOCHONDRIAL"/>
    <property type="match status" value="1"/>
</dbReference>
<sequence>MNKHYQIVIIGGGTAGVTVASRLLRKNQNLKEKIAIIDPADHHYYQPLWTLVGAGVSSLKSSRKDMESVIPEGANWIKQAVSSF</sequence>